<dbReference type="EMBL" id="MCFI01000011">
    <property type="protein sequence ID" value="ORY81570.1"/>
    <property type="molecule type" value="Genomic_DNA"/>
</dbReference>
<comment type="caution">
    <text evidence="1">The sequence shown here is derived from an EMBL/GenBank/DDBJ whole genome shotgun (WGS) entry which is preliminary data.</text>
</comment>
<accession>A0A1Y2FCB6</accession>
<gene>
    <name evidence="1" type="ORF">BCR37DRAFT_414006</name>
</gene>
<reference evidence="1 2" key="1">
    <citation type="submission" date="2016-07" db="EMBL/GenBank/DDBJ databases">
        <title>Pervasive Adenine N6-methylation of Active Genes in Fungi.</title>
        <authorList>
            <consortium name="DOE Joint Genome Institute"/>
            <person name="Mondo S.J."/>
            <person name="Dannebaum R.O."/>
            <person name="Kuo R.C."/>
            <person name="Labutti K."/>
            <person name="Haridas S."/>
            <person name="Kuo A."/>
            <person name="Salamov A."/>
            <person name="Ahrendt S.R."/>
            <person name="Lipzen A."/>
            <person name="Sullivan W."/>
            <person name="Andreopoulos W.B."/>
            <person name="Clum A."/>
            <person name="Lindquist E."/>
            <person name="Daum C."/>
            <person name="Ramamoorthy G.K."/>
            <person name="Gryganskyi A."/>
            <person name="Culley D."/>
            <person name="Magnuson J.K."/>
            <person name="James T.Y."/>
            <person name="O'Malley M.A."/>
            <person name="Stajich J.E."/>
            <person name="Spatafora J.W."/>
            <person name="Visel A."/>
            <person name="Grigoriev I.V."/>
        </authorList>
    </citation>
    <scope>NUCLEOTIDE SEQUENCE [LARGE SCALE GENOMIC DNA]</scope>
    <source>
        <strain evidence="1 2">12-1054</strain>
    </source>
</reference>
<sequence length="167" mass="19176">MPGSGFPFIVKGAYWRINEARCDIVSASPQYVRAWSKYVEQDPAYRDAWTPEKLYLTVIHWRLHDEPTVPKLSTHDAEYVYSLPQLLEMHLKLRGLKRLSRARLINEFCTTKPTFDEASLSIGHVTSALEAQVQRAVGIIHPEHEMQLDDEFTLWMDGAKCALDCSL</sequence>
<dbReference type="AlphaFoldDB" id="A0A1Y2FCB6"/>
<dbReference type="RefSeq" id="XP_040724946.1">
    <property type="nucleotide sequence ID" value="XM_040872256.1"/>
</dbReference>
<evidence type="ECO:0000313" key="1">
    <source>
        <dbReference type="EMBL" id="ORY81570.1"/>
    </source>
</evidence>
<evidence type="ECO:0000313" key="2">
    <source>
        <dbReference type="Proteomes" id="UP000193685"/>
    </source>
</evidence>
<dbReference type="Proteomes" id="UP000193685">
    <property type="component" value="Unassembled WGS sequence"/>
</dbReference>
<proteinExistence type="predicted"/>
<organism evidence="1 2">
    <name type="scientific">Protomyces lactucae-debilis</name>
    <dbReference type="NCBI Taxonomy" id="2754530"/>
    <lineage>
        <taxon>Eukaryota</taxon>
        <taxon>Fungi</taxon>
        <taxon>Dikarya</taxon>
        <taxon>Ascomycota</taxon>
        <taxon>Taphrinomycotina</taxon>
        <taxon>Taphrinomycetes</taxon>
        <taxon>Taphrinales</taxon>
        <taxon>Protomycetaceae</taxon>
        <taxon>Protomyces</taxon>
    </lineage>
</organism>
<dbReference type="GeneID" id="63788855"/>
<keyword evidence="2" id="KW-1185">Reference proteome</keyword>
<protein>
    <submittedName>
        <fullName evidence="1">Uncharacterized protein</fullName>
    </submittedName>
</protein>
<name>A0A1Y2FCB6_PROLT</name>